<feature type="domain" description="Tyrosine specific protein phosphatases" evidence="1">
    <location>
        <begin position="144"/>
        <end position="212"/>
    </location>
</feature>
<protein>
    <recommendedName>
        <fullName evidence="1">Tyrosine specific protein phosphatases domain-containing protein</fullName>
    </recommendedName>
</protein>
<reference evidence="3" key="1">
    <citation type="submission" date="2021-02" db="EMBL/GenBank/DDBJ databases">
        <authorList>
            <person name="Nowell W R."/>
        </authorList>
    </citation>
    <scope>NUCLEOTIDE SEQUENCE</scope>
</reference>
<evidence type="ECO:0000259" key="1">
    <source>
        <dbReference type="PROSITE" id="PS50056"/>
    </source>
</evidence>
<dbReference type="InterPro" id="IPR000387">
    <property type="entry name" value="Tyr_Pase_dom"/>
</dbReference>
<gene>
    <name evidence="2" type="ORF">OVA965_LOCUS12397</name>
    <name evidence="3" type="ORF">TMI583_LOCUS12401</name>
</gene>
<evidence type="ECO:0000313" key="4">
    <source>
        <dbReference type="Proteomes" id="UP000682733"/>
    </source>
</evidence>
<dbReference type="SUPFAM" id="SSF52799">
    <property type="entry name" value="(Phosphotyrosine protein) phosphatases II"/>
    <property type="match status" value="1"/>
</dbReference>
<dbReference type="GO" id="GO:0005634">
    <property type="term" value="C:nucleus"/>
    <property type="evidence" value="ECO:0007669"/>
    <property type="project" value="TreeGrafter"/>
</dbReference>
<dbReference type="Gene3D" id="3.90.190.10">
    <property type="entry name" value="Protein tyrosine phosphatase superfamily"/>
    <property type="match status" value="1"/>
</dbReference>
<dbReference type="PANTHER" id="PTHR46864">
    <property type="entry name" value="LAFORIN"/>
    <property type="match status" value="1"/>
</dbReference>
<dbReference type="InterPro" id="IPR042942">
    <property type="entry name" value="Laforin"/>
</dbReference>
<evidence type="ECO:0000313" key="3">
    <source>
        <dbReference type="EMBL" id="CAF3729395.1"/>
    </source>
</evidence>
<comment type="caution">
    <text evidence="3">The sequence shown here is derived from an EMBL/GenBank/DDBJ whole genome shotgun (WGS) entry which is preliminary data.</text>
</comment>
<organism evidence="3 4">
    <name type="scientific">Didymodactylos carnosus</name>
    <dbReference type="NCBI Taxonomy" id="1234261"/>
    <lineage>
        <taxon>Eukaryota</taxon>
        <taxon>Metazoa</taxon>
        <taxon>Spiralia</taxon>
        <taxon>Gnathifera</taxon>
        <taxon>Rotifera</taxon>
        <taxon>Eurotatoria</taxon>
        <taxon>Bdelloidea</taxon>
        <taxon>Philodinida</taxon>
        <taxon>Philodinidae</taxon>
        <taxon>Didymodactylos</taxon>
    </lineage>
</organism>
<dbReference type="Proteomes" id="UP000677228">
    <property type="component" value="Unassembled WGS sequence"/>
</dbReference>
<dbReference type="PANTHER" id="PTHR46864:SF1">
    <property type="entry name" value="LAFORIN"/>
    <property type="match status" value="1"/>
</dbReference>
<dbReference type="InterPro" id="IPR029021">
    <property type="entry name" value="Prot-tyrosine_phosphatase-like"/>
</dbReference>
<dbReference type="EMBL" id="CAJNOK010004977">
    <property type="protein sequence ID" value="CAF0956234.1"/>
    <property type="molecule type" value="Genomic_DNA"/>
</dbReference>
<evidence type="ECO:0000313" key="2">
    <source>
        <dbReference type="EMBL" id="CAF0956234.1"/>
    </source>
</evidence>
<dbReference type="Proteomes" id="UP000682733">
    <property type="component" value="Unassembled WGS sequence"/>
</dbReference>
<dbReference type="AlphaFoldDB" id="A0A8S2IHL1"/>
<dbReference type="EMBL" id="CAJOBA010004982">
    <property type="protein sequence ID" value="CAF3729395.1"/>
    <property type="molecule type" value="Genomic_DNA"/>
</dbReference>
<proteinExistence type="predicted"/>
<sequence>MLTIKTYSKLNVIVFILCEQNEKSHTTRFYNEIVDKLVLHHSKVNDNLYVGSCPRLIEHIEYMKNQLNITAVVNLQVISDIENNCKQIIAHRQPQPLGTLKTVVIQDKAYDVSSVHELKLVYDQHQIIFTWLPTVDMSTIGRLLTFPQAVLVLKNLLVNKHRVYVHCNAGVGRAFGLVSAYYHIVQNIPLEKLQYQLVAIRSCGYFDPECYKQAKITYNNAFPAETKK</sequence>
<dbReference type="PROSITE" id="PS50056">
    <property type="entry name" value="TYR_PHOSPHATASE_2"/>
    <property type="match status" value="1"/>
</dbReference>
<dbReference type="GO" id="GO:0004725">
    <property type="term" value="F:protein tyrosine phosphatase activity"/>
    <property type="evidence" value="ECO:0007669"/>
    <property type="project" value="InterPro"/>
</dbReference>
<dbReference type="GO" id="GO:0005737">
    <property type="term" value="C:cytoplasm"/>
    <property type="evidence" value="ECO:0007669"/>
    <property type="project" value="TreeGrafter"/>
</dbReference>
<name>A0A8S2IHL1_9BILA</name>
<accession>A0A8S2IHL1</accession>